<evidence type="ECO:0000256" key="2">
    <source>
        <dbReference type="ARBA" id="ARBA00004586"/>
    </source>
</evidence>
<dbReference type="EMBL" id="CAJHJT010000012">
    <property type="protein sequence ID" value="CAD7000687.1"/>
    <property type="molecule type" value="Genomic_DNA"/>
</dbReference>
<accession>A0A811USE8</accession>
<comment type="subcellular location">
    <subcellularLocation>
        <location evidence="2">Endoplasmic reticulum membrane</location>
    </subcellularLocation>
</comment>
<sequence>MIDRLYKLIWLAVHIIVSIYETLCFLYLRFQALIIWSYDFWQNSASITRRDRAYLLGCKAELTKLPKHLNLIIGPDQLGCVNESVVTNILSYAQILGIDCVSLYDVRSEGVSVKQIFKRRKSYWKELQHNQFELGPEEYESTSKDINKNGCNVNGYARNGNIVGENGSLCNGNAYKNISSAHMKVYQISNEDNRPLLAKICRKLFQQRDTSNVQKLLADRKQLEQHISEELANHMQWNFVDPDLSIIFNRDTCSFGVLPWQTRFTEFQTFETGRYMNAENFANVLYKYSKCEQRWGK</sequence>
<evidence type="ECO:0000256" key="3">
    <source>
        <dbReference type="ARBA" id="ARBA00004922"/>
    </source>
</evidence>
<keyword evidence="11 13" id="KW-0472">Membrane</keyword>
<dbReference type="GO" id="GO:1904423">
    <property type="term" value="C:dehydrodolichyl diphosphate synthase complex"/>
    <property type="evidence" value="ECO:0007669"/>
    <property type="project" value="InterPro"/>
</dbReference>
<dbReference type="PANTHER" id="PTHR21528">
    <property type="entry name" value="DEHYDRODOLICHYL DIPHOSPHATE SYNTHASE COMPLEX SUBUNIT NUS1"/>
    <property type="match status" value="1"/>
</dbReference>
<evidence type="ECO:0000256" key="8">
    <source>
        <dbReference type="ARBA" id="ARBA00022824"/>
    </source>
</evidence>
<name>A0A811USE8_CERCA</name>
<dbReference type="KEGG" id="ccat:101462737"/>
<dbReference type="AlphaFoldDB" id="A0A811USE8"/>
<keyword evidence="8" id="KW-0256">Endoplasmic reticulum</keyword>
<dbReference type="InterPro" id="IPR038887">
    <property type="entry name" value="Nus1/NgBR"/>
</dbReference>
<dbReference type="PANTHER" id="PTHR21528:SF0">
    <property type="entry name" value="DEHYDRODOLICHYL DIPHOSPHATE SYNTHASE COMPLEX SUBUNIT NUS1"/>
    <property type="match status" value="1"/>
</dbReference>
<dbReference type="EC" id="2.5.1.87" evidence="5"/>
<evidence type="ECO:0000313" key="14">
    <source>
        <dbReference type="EMBL" id="CAD7000687.1"/>
    </source>
</evidence>
<evidence type="ECO:0000256" key="1">
    <source>
        <dbReference type="ARBA" id="ARBA00001946"/>
    </source>
</evidence>
<keyword evidence="10 13" id="KW-1133">Transmembrane helix</keyword>
<proteinExistence type="inferred from homology"/>
<evidence type="ECO:0000256" key="6">
    <source>
        <dbReference type="ARBA" id="ARBA00022679"/>
    </source>
</evidence>
<evidence type="ECO:0000256" key="5">
    <source>
        <dbReference type="ARBA" id="ARBA00012596"/>
    </source>
</evidence>
<reference evidence="14" key="1">
    <citation type="submission" date="2020-11" db="EMBL/GenBank/DDBJ databases">
        <authorList>
            <person name="Whitehead M."/>
        </authorList>
    </citation>
    <scope>NUCLEOTIDE SEQUENCE</scope>
    <source>
        <strain evidence="14">EGII</strain>
    </source>
</reference>
<dbReference type="GO" id="GO:0005789">
    <property type="term" value="C:endoplasmic reticulum membrane"/>
    <property type="evidence" value="ECO:0007669"/>
    <property type="project" value="UniProtKB-SubCell"/>
</dbReference>
<evidence type="ECO:0000256" key="11">
    <source>
        <dbReference type="ARBA" id="ARBA00023136"/>
    </source>
</evidence>
<evidence type="ECO:0000256" key="10">
    <source>
        <dbReference type="ARBA" id="ARBA00022989"/>
    </source>
</evidence>
<keyword evidence="9" id="KW-0460">Magnesium</keyword>
<comment type="cofactor">
    <cofactor evidence="1">
        <name>Mg(2+)</name>
        <dbReference type="ChEBI" id="CHEBI:18420"/>
    </cofactor>
</comment>
<keyword evidence="15" id="KW-1185">Reference proteome</keyword>
<dbReference type="InterPro" id="IPR036424">
    <property type="entry name" value="UPP_synth-like_sf"/>
</dbReference>
<comment type="catalytic activity">
    <reaction evidence="12">
        <text>n isopentenyl diphosphate + (2E,6E)-farnesyl diphosphate = a di-trans,poly-cis-polyprenyl diphosphate + n diphosphate</text>
        <dbReference type="Rhea" id="RHEA:53008"/>
        <dbReference type="Rhea" id="RHEA-COMP:19494"/>
        <dbReference type="ChEBI" id="CHEBI:33019"/>
        <dbReference type="ChEBI" id="CHEBI:128769"/>
        <dbReference type="ChEBI" id="CHEBI:136960"/>
        <dbReference type="ChEBI" id="CHEBI:175763"/>
        <dbReference type="EC" id="2.5.1.87"/>
    </reaction>
</comment>
<evidence type="ECO:0000256" key="9">
    <source>
        <dbReference type="ARBA" id="ARBA00022842"/>
    </source>
</evidence>
<protein>
    <recommendedName>
        <fullName evidence="5">ditrans,polycis-polyprenyl diphosphate synthase [(2E,6E)-farnesyldiphosphate specific]</fullName>
        <ecNumber evidence="5">2.5.1.87</ecNumber>
    </recommendedName>
</protein>
<dbReference type="OrthoDB" id="19639at2759"/>
<evidence type="ECO:0000256" key="4">
    <source>
        <dbReference type="ARBA" id="ARBA00005432"/>
    </source>
</evidence>
<dbReference type="UniPathway" id="UPA00378"/>
<keyword evidence="7 13" id="KW-0812">Transmembrane</keyword>
<dbReference type="Gene3D" id="3.40.1180.10">
    <property type="entry name" value="Decaprenyl diphosphate synthase-like"/>
    <property type="match status" value="1"/>
</dbReference>
<evidence type="ECO:0000313" key="15">
    <source>
        <dbReference type="Proteomes" id="UP000606786"/>
    </source>
</evidence>
<keyword evidence="6" id="KW-0808">Transferase</keyword>
<comment type="caution">
    <text evidence="14">The sequence shown here is derived from an EMBL/GenBank/DDBJ whole genome shotgun (WGS) entry which is preliminary data.</text>
</comment>
<dbReference type="GO" id="GO:0045547">
    <property type="term" value="F:ditrans,polycis-polyprenyl diphosphate synthase [(2E,6E)-farnesyl diphosphate specific] activity"/>
    <property type="evidence" value="ECO:0007669"/>
    <property type="project" value="UniProtKB-EC"/>
</dbReference>
<comment type="pathway">
    <text evidence="3">Protein modification; protein glycosylation.</text>
</comment>
<organism evidence="14 15">
    <name type="scientific">Ceratitis capitata</name>
    <name type="common">Mediterranean fruit fly</name>
    <name type="synonym">Tephritis capitata</name>
    <dbReference type="NCBI Taxonomy" id="7213"/>
    <lineage>
        <taxon>Eukaryota</taxon>
        <taxon>Metazoa</taxon>
        <taxon>Ecdysozoa</taxon>
        <taxon>Arthropoda</taxon>
        <taxon>Hexapoda</taxon>
        <taxon>Insecta</taxon>
        <taxon>Pterygota</taxon>
        <taxon>Neoptera</taxon>
        <taxon>Endopterygota</taxon>
        <taxon>Diptera</taxon>
        <taxon>Brachycera</taxon>
        <taxon>Muscomorpha</taxon>
        <taxon>Tephritoidea</taxon>
        <taxon>Tephritidae</taxon>
        <taxon>Ceratitis</taxon>
        <taxon>Ceratitis</taxon>
    </lineage>
</organism>
<comment type="similarity">
    <text evidence="4">Belongs to the UPP synthase family.</text>
</comment>
<evidence type="ECO:0000256" key="7">
    <source>
        <dbReference type="ARBA" id="ARBA00022692"/>
    </source>
</evidence>
<feature type="transmembrane region" description="Helical" evidence="13">
    <location>
        <begin position="6"/>
        <end position="28"/>
    </location>
</feature>
<evidence type="ECO:0000256" key="12">
    <source>
        <dbReference type="ARBA" id="ARBA00047353"/>
    </source>
</evidence>
<dbReference type="Proteomes" id="UP000606786">
    <property type="component" value="Unassembled WGS sequence"/>
</dbReference>
<dbReference type="SUPFAM" id="SSF64005">
    <property type="entry name" value="Undecaprenyl diphosphate synthase"/>
    <property type="match status" value="1"/>
</dbReference>
<evidence type="ECO:0000256" key="13">
    <source>
        <dbReference type="SAM" id="Phobius"/>
    </source>
</evidence>
<gene>
    <name evidence="14" type="ORF">CCAP1982_LOCUS9161</name>
</gene>